<accession>A0A8H4L4I5</accession>
<protein>
    <submittedName>
        <fullName evidence="1">Uncharacterized protein</fullName>
    </submittedName>
</protein>
<dbReference type="InterPro" id="IPR052895">
    <property type="entry name" value="HetReg/Transcr_Mod"/>
</dbReference>
<keyword evidence="2" id="KW-1185">Reference proteome</keyword>
<comment type="caution">
    <text evidence="1">The sequence shown here is derived from an EMBL/GenBank/DDBJ whole genome shotgun (WGS) entry which is preliminary data.</text>
</comment>
<dbReference type="EMBL" id="JAADYS010001581">
    <property type="protein sequence ID" value="KAF4462141.1"/>
    <property type="molecule type" value="Genomic_DNA"/>
</dbReference>
<dbReference type="Proteomes" id="UP000554235">
    <property type="component" value="Unassembled WGS sequence"/>
</dbReference>
<proteinExistence type="predicted"/>
<gene>
    <name evidence="1" type="ORF">FALBO_11049</name>
</gene>
<reference evidence="1 2" key="1">
    <citation type="submission" date="2020-01" db="EMBL/GenBank/DDBJ databases">
        <title>Identification and distribution of gene clusters putatively required for synthesis of sphingolipid metabolism inhibitors in phylogenetically diverse species of the filamentous fungus Fusarium.</title>
        <authorList>
            <person name="Kim H.-S."/>
            <person name="Busman M."/>
            <person name="Brown D.W."/>
            <person name="Divon H."/>
            <person name="Uhlig S."/>
            <person name="Proctor R.H."/>
        </authorList>
    </citation>
    <scope>NUCLEOTIDE SEQUENCE [LARGE SCALE GENOMIC DNA]</scope>
    <source>
        <strain evidence="1 2">NRRL 20459</strain>
    </source>
</reference>
<dbReference type="Pfam" id="PF26639">
    <property type="entry name" value="Het-6_barrel"/>
    <property type="match status" value="1"/>
</dbReference>
<dbReference type="PANTHER" id="PTHR24148">
    <property type="entry name" value="ANKYRIN REPEAT DOMAIN-CONTAINING PROTEIN 39 HOMOLOG-RELATED"/>
    <property type="match status" value="1"/>
</dbReference>
<evidence type="ECO:0000313" key="1">
    <source>
        <dbReference type="EMBL" id="KAF4462141.1"/>
    </source>
</evidence>
<dbReference type="OrthoDB" id="4476201at2759"/>
<sequence>MRRYYCRVRKSLFGRVWVIHEVALAKQVGVLHGDSIIPFDKFGAVATFLHLTGLSVAIATRIENAGRGRQVDLITDVFLYQAERTQILREWCLGDRSAWSELMPLVDFTGGVEDESGKAGTASLILLKLLMWTIGFQATDHRDTIYGLWGILQQIANARGFEISSHLRPNYSISVTELFETVATDILETSGTLLLLTLVKDPQQRLIKELPSWCPDLSSVVGSHPICGPALKSVAHVNAGGYIDRGLRSLPFGGQGGVLSLKGISLGPVELTGELPHEISQGMFDKWIKTLLKMDKIYAPTGQPAIEGFWRTLIHDQDLSTRPAKLVRRHELRSLLLCQGAGRLPADFTISGTEAVSKRIESWTDLDNLAERYPDDIEGTDVLRTYCRGKGFLQTAEGEKLVTEEESDAWKARSYDGATTLIMLMGMTVLYRCMALTAGGHLAHATASTCVGDVLWILSGCPSPLVLRKVGEDYCIMGEAYVHGVMNGEAITNDAAWQDITLV</sequence>
<organism evidence="1 2">
    <name type="scientific">Fusarium albosuccineum</name>
    <dbReference type="NCBI Taxonomy" id="1237068"/>
    <lineage>
        <taxon>Eukaryota</taxon>
        <taxon>Fungi</taxon>
        <taxon>Dikarya</taxon>
        <taxon>Ascomycota</taxon>
        <taxon>Pezizomycotina</taxon>
        <taxon>Sordariomycetes</taxon>
        <taxon>Hypocreomycetidae</taxon>
        <taxon>Hypocreales</taxon>
        <taxon>Nectriaceae</taxon>
        <taxon>Fusarium</taxon>
        <taxon>Fusarium decemcellulare species complex</taxon>
    </lineage>
</organism>
<evidence type="ECO:0000313" key="2">
    <source>
        <dbReference type="Proteomes" id="UP000554235"/>
    </source>
</evidence>
<dbReference type="PANTHER" id="PTHR24148:SF64">
    <property type="entry name" value="HETEROKARYON INCOMPATIBILITY DOMAIN-CONTAINING PROTEIN"/>
    <property type="match status" value="1"/>
</dbReference>
<dbReference type="AlphaFoldDB" id="A0A8H4L4I5"/>
<name>A0A8H4L4I5_9HYPO</name>